<reference evidence="1 2" key="1">
    <citation type="submission" date="2023-09" db="EMBL/GenBank/DDBJ databases">
        <title>Xinfangfangia sedmenti sp. nov., isolated the sedment.</title>
        <authorList>
            <person name="Xu L."/>
        </authorList>
    </citation>
    <scope>NUCLEOTIDE SEQUENCE [LARGE SCALE GENOMIC DNA]</scope>
    <source>
        <strain evidence="1 2">LG-4</strain>
    </source>
</reference>
<proteinExistence type="predicted"/>
<protein>
    <submittedName>
        <fullName evidence="1">DUF4286 family protein</fullName>
    </submittedName>
</protein>
<dbReference type="SUPFAM" id="SSF54909">
    <property type="entry name" value="Dimeric alpha+beta barrel"/>
    <property type="match status" value="1"/>
</dbReference>
<evidence type="ECO:0000313" key="1">
    <source>
        <dbReference type="EMBL" id="MDR5655193.1"/>
    </source>
</evidence>
<organism evidence="1 2">
    <name type="scientific">Ruixingdingia sedimenti</name>
    <dbReference type="NCBI Taxonomy" id="3073604"/>
    <lineage>
        <taxon>Bacteria</taxon>
        <taxon>Pseudomonadati</taxon>
        <taxon>Pseudomonadota</taxon>
        <taxon>Alphaproteobacteria</taxon>
        <taxon>Rhodobacterales</taxon>
        <taxon>Paracoccaceae</taxon>
        <taxon>Ruixingdingia</taxon>
    </lineage>
</organism>
<dbReference type="EMBL" id="JAVKPH010000052">
    <property type="protein sequence ID" value="MDR5655193.1"/>
    <property type="molecule type" value="Genomic_DNA"/>
</dbReference>
<keyword evidence="2" id="KW-1185">Reference proteome</keyword>
<gene>
    <name evidence="1" type="ORF">RGD00_21525</name>
</gene>
<dbReference type="Proteomes" id="UP001247754">
    <property type="component" value="Unassembled WGS sequence"/>
</dbReference>
<comment type="caution">
    <text evidence="1">The sequence shown here is derived from an EMBL/GenBank/DDBJ whole genome shotgun (WGS) entry which is preliminary data.</text>
</comment>
<name>A0ABU1FF43_9RHOB</name>
<sequence length="115" mass="13621">MPRFDFIVFTNCKEGTDDVFNEWYTNQHLQDVMRIPGVVSSQRFVRSEHQRDPGPFEWKYLAVYNCDTDDVDSIIDQIRKRVNTDAMPISDTLAEKRFFCVFEPITEMQYPKDKG</sequence>
<dbReference type="InterPro" id="IPR011008">
    <property type="entry name" value="Dimeric_a/b-barrel"/>
</dbReference>
<accession>A0ABU1FF43</accession>
<dbReference type="RefSeq" id="WP_310459300.1">
    <property type="nucleotide sequence ID" value="NZ_JAVKPH010000052.1"/>
</dbReference>
<evidence type="ECO:0000313" key="2">
    <source>
        <dbReference type="Proteomes" id="UP001247754"/>
    </source>
</evidence>